<dbReference type="Pfam" id="PF01476">
    <property type="entry name" value="LysM"/>
    <property type="match status" value="2"/>
</dbReference>
<name>A0ABQ6HPD9_9MICO</name>
<protein>
    <recommendedName>
        <fullName evidence="3">LysM domain-containing protein</fullName>
    </recommendedName>
</protein>
<keyword evidence="2" id="KW-0732">Signal</keyword>
<dbReference type="PANTHER" id="PTHR33734">
    <property type="entry name" value="LYSM DOMAIN-CONTAINING GPI-ANCHORED PROTEIN 2"/>
    <property type="match status" value="1"/>
</dbReference>
<dbReference type="PANTHER" id="PTHR33734:SF22">
    <property type="entry name" value="MEMBRANE-BOUND LYTIC MUREIN TRANSGLYCOSYLASE D"/>
    <property type="match status" value="1"/>
</dbReference>
<dbReference type="InterPro" id="IPR018392">
    <property type="entry name" value="LysM"/>
</dbReference>
<feature type="compositionally biased region" description="Low complexity" evidence="1">
    <location>
        <begin position="209"/>
        <end position="230"/>
    </location>
</feature>
<evidence type="ECO:0000313" key="4">
    <source>
        <dbReference type="EMBL" id="GMA19440.1"/>
    </source>
</evidence>
<dbReference type="Gene3D" id="3.10.350.10">
    <property type="entry name" value="LysM domain"/>
    <property type="match status" value="2"/>
</dbReference>
<feature type="compositionally biased region" description="Low complexity" evidence="1">
    <location>
        <begin position="268"/>
        <end position="280"/>
    </location>
</feature>
<comment type="caution">
    <text evidence="4">The sequence shown here is derived from an EMBL/GenBank/DDBJ whole genome shotgun (WGS) entry which is preliminary data.</text>
</comment>
<evidence type="ECO:0000256" key="2">
    <source>
        <dbReference type="SAM" id="SignalP"/>
    </source>
</evidence>
<feature type="domain" description="LysM" evidence="3">
    <location>
        <begin position="75"/>
        <end position="119"/>
    </location>
</feature>
<dbReference type="InterPro" id="IPR036779">
    <property type="entry name" value="LysM_dom_sf"/>
</dbReference>
<feature type="signal peptide" evidence="2">
    <location>
        <begin position="1"/>
        <end position="27"/>
    </location>
</feature>
<gene>
    <name evidence="4" type="ORF">GCM10025862_14610</name>
</gene>
<accession>A0ABQ6HPD9</accession>
<dbReference type="EMBL" id="BSUJ01000001">
    <property type="protein sequence ID" value="GMA19440.1"/>
    <property type="molecule type" value="Genomic_DNA"/>
</dbReference>
<sequence>MFVPLALAAATVSPTAAVEAAATPAHAATATATPMQVAAVAPAAATSPATVTAATTAATTATASTPSAQQDAGWTGYRVQRGDRLATIAKRYHTSVGVLVAKNGITNAHRIVAGTRILVPTTPQTAAGAGAGAGAAATPSPATRPQPATVTAKKAAPATPAGWTTYTVRRGDALGAIARRAGTTPAALAAANHLPHARRITVGQRLAVPTAGAQPAPQKATPKKAAPTTASRPTQPGQLSAAEAKALIQQTARSRGSTRASRRRSRGRSPASSRASCRTSVPSASCR</sequence>
<feature type="region of interest" description="Disordered" evidence="1">
    <location>
        <begin position="209"/>
        <end position="287"/>
    </location>
</feature>
<dbReference type="CDD" id="cd00118">
    <property type="entry name" value="LysM"/>
    <property type="match status" value="2"/>
</dbReference>
<organism evidence="4 5">
    <name type="scientific">Arsenicicoccus piscis</name>
    <dbReference type="NCBI Taxonomy" id="673954"/>
    <lineage>
        <taxon>Bacteria</taxon>
        <taxon>Bacillati</taxon>
        <taxon>Actinomycetota</taxon>
        <taxon>Actinomycetes</taxon>
        <taxon>Micrococcales</taxon>
        <taxon>Intrasporangiaceae</taxon>
        <taxon>Arsenicicoccus</taxon>
    </lineage>
</organism>
<evidence type="ECO:0000256" key="1">
    <source>
        <dbReference type="SAM" id="MobiDB-lite"/>
    </source>
</evidence>
<feature type="region of interest" description="Disordered" evidence="1">
    <location>
        <begin position="126"/>
        <end position="156"/>
    </location>
</feature>
<feature type="chain" id="PRO_5046698276" description="LysM domain-containing protein" evidence="2">
    <location>
        <begin position="28"/>
        <end position="287"/>
    </location>
</feature>
<dbReference type="SMART" id="SM00257">
    <property type="entry name" value="LysM"/>
    <property type="match status" value="2"/>
</dbReference>
<feature type="domain" description="LysM" evidence="3">
    <location>
        <begin position="164"/>
        <end position="208"/>
    </location>
</feature>
<evidence type="ECO:0000259" key="3">
    <source>
        <dbReference type="PROSITE" id="PS51782"/>
    </source>
</evidence>
<dbReference type="PROSITE" id="PS51782">
    <property type="entry name" value="LYSM"/>
    <property type="match status" value="2"/>
</dbReference>
<dbReference type="SUPFAM" id="SSF54106">
    <property type="entry name" value="LysM domain"/>
    <property type="match status" value="2"/>
</dbReference>
<dbReference type="Proteomes" id="UP001157109">
    <property type="component" value="Unassembled WGS sequence"/>
</dbReference>
<reference evidence="5" key="1">
    <citation type="journal article" date="2019" name="Int. J. Syst. Evol. Microbiol.">
        <title>The Global Catalogue of Microorganisms (GCM) 10K type strain sequencing project: providing services to taxonomists for standard genome sequencing and annotation.</title>
        <authorList>
            <consortium name="The Broad Institute Genomics Platform"/>
            <consortium name="The Broad Institute Genome Sequencing Center for Infectious Disease"/>
            <person name="Wu L."/>
            <person name="Ma J."/>
        </authorList>
    </citation>
    <scope>NUCLEOTIDE SEQUENCE [LARGE SCALE GENOMIC DNA]</scope>
    <source>
        <strain evidence="5">NBRC 105830</strain>
    </source>
</reference>
<proteinExistence type="predicted"/>
<evidence type="ECO:0000313" key="5">
    <source>
        <dbReference type="Proteomes" id="UP001157109"/>
    </source>
</evidence>
<dbReference type="RefSeq" id="WP_284284386.1">
    <property type="nucleotide sequence ID" value="NZ_BSUJ01000001.1"/>
</dbReference>
<keyword evidence="5" id="KW-1185">Reference proteome</keyword>